<organism evidence="7 8">
    <name type="scientific">Iocasia fonsfrigidae</name>
    <dbReference type="NCBI Taxonomy" id="2682810"/>
    <lineage>
        <taxon>Bacteria</taxon>
        <taxon>Bacillati</taxon>
        <taxon>Bacillota</taxon>
        <taxon>Clostridia</taxon>
        <taxon>Halanaerobiales</taxon>
        <taxon>Halanaerobiaceae</taxon>
        <taxon>Iocasia</taxon>
    </lineage>
</organism>
<feature type="transmembrane region" description="Helical" evidence="6">
    <location>
        <begin position="130"/>
        <end position="150"/>
    </location>
</feature>
<keyword evidence="4 6" id="KW-1133">Transmembrane helix</keyword>
<dbReference type="PANTHER" id="PTHR10010:SF46">
    <property type="entry name" value="SODIUM-DEPENDENT PHOSPHATE TRANSPORT PROTEIN 2B"/>
    <property type="match status" value="1"/>
</dbReference>
<keyword evidence="8" id="KW-1185">Reference proteome</keyword>
<accession>A0A8A7KA72</accession>
<evidence type="ECO:0000313" key="7">
    <source>
        <dbReference type="EMBL" id="QTL98361.1"/>
    </source>
</evidence>
<dbReference type="EMBL" id="CP046640">
    <property type="protein sequence ID" value="QTL98361.1"/>
    <property type="molecule type" value="Genomic_DNA"/>
</dbReference>
<dbReference type="InterPro" id="IPR003841">
    <property type="entry name" value="Na/Pi_transpt"/>
</dbReference>
<evidence type="ECO:0000256" key="1">
    <source>
        <dbReference type="ARBA" id="ARBA00004651"/>
    </source>
</evidence>
<protein>
    <submittedName>
        <fullName evidence="7">Na/Pi cotransporter family protein</fullName>
    </submittedName>
</protein>
<evidence type="ECO:0000256" key="5">
    <source>
        <dbReference type="ARBA" id="ARBA00023136"/>
    </source>
</evidence>
<reference evidence="7" key="1">
    <citation type="submission" date="2019-12" db="EMBL/GenBank/DDBJ databases">
        <authorList>
            <person name="zhang j."/>
            <person name="sun C.M."/>
        </authorList>
    </citation>
    <scope>NUCLEOTIDE SEQUENCE</scope>
    <source>
        <strain evidence="7">NS-1</strain>
    </source>
</reference>
<evidence type="ECO:0000256" key="6">
    <source>
        <dbReference type="SAM" id="Phobius"/>
    </source>
</evidence>
<dbReference type="PANTHER" id="PTHR10010">
    <property type="entry name" value="SOLUTE CARRIER FAMILY 34 SODIUM PHOSPHATE , MEMBER 2-RELATED"/>
    <property type="match status" value="1"/>
</dbReference>
<dbReference type="NCBIfam" id="NF037997">
    <property type="entry name" value="Na_Pi_symport"/>
    <property type="match status" value="1"/>
</dbReference>
<feature type="transmembrane region" description="Helical" evidence="6">
    <location>
        <begin position="202"/>
        <end position="224"/>
    </location>
</feature>
<keyword evidence="3 6" id="KW-0812">Transmembrane</keyword>
<feature type="transmembrane region" description="Helical" evidence="6">
    <location>
        <begin position="277"/>
        <end position="300"/>
    </location>
</feature>
<keyword evidence="5 6" id="KW-0472">Membrane</keyword>
<feature type="transmembrane region" description="Helical" evidence="6">
    <location>
        <begin position="170"/>
        <end position="190"/>
    </location>
</feature>
<name>A0A8A7KA72_9FIRM</name>
<feature type="transmembrane region" description="Helical" evidence="6">
    <location>
        <begin position="105"/>
        <end position="123"/>
    </location>
</feature>
<feature type="transmembrane region" description="Helical" evidence="6">
    <location>
        <begin position="45"/>
        <end position="68"/>
    </location>
</feature>
<evidence type="ECO:0000256" key="3">
    <source>
        <dbReference type="ARBA" id="ARBA00022692"/>
    </source>
</evidence>
<proteinExistence type="predicted"/>
<evidence type="ECO:0000256" key="4">
    <source>
        <dbReference type="ARBA" id="ARBA00022989"/>
    </source>
</evidence>
<feature type="transmembrane region" description="Helical" evidence="6">
    <location>
        <begin position="236"/>
        <end position="256"/>
    </location>
</feature>
<keyword evidence="2" id="KW-1003">Cell membrane</keyword>
<dbReference type="Pfam" id="PF02690">
    <property type="entry name" value="Na_Pi_cotrans"/>
    <property type="match status" value="2"/>
</dbReference>
<sequence>MHIFLLGLFLFLIGLEGSKKGVELISSAGFEGILHKLASNLPSSIFTGIIVTAILQSSSAVSIVLISLLESGLISVKSALAILLGANIGTTFTVQLISFPVLNTYPYLIILGLFLIILGCLTFNKIKMLGFILISFGIIFAGLNMMSAFFQREEVAVFIKYLLIKSGNNVLLNILLGMMITAVIQSSSAVTGITVSLAVANLITLPAAIAIALGSNIGTCITAYLASINCEREAKILANGHFIFNIIGVVLLLPVFDKFVYFINLTSTSLIRQIANAHTIFNIFNLFVFLPVFNSFVRFIGGEKG</sequence>
<evidence type="ECO:0000313" key="8">
    <source>
        <dbReference type="Proteomes" id="UP000665020"/>
    </source>
</evidence>
<dbReference type="GO" id="GO:0005436">
    <property type="term" value="F:sodium:phosphate symporter activity"/>
    <property type="evidence" value="ECO:0007669"/>
    <property type="project" value="InterPro"/>
</dbReference>
<dbReference type="Proteomes" id="UP000665020">
    <property type="component" value="Chromosome"/>
</dbReference>
<evidence type="ECO:0000256" key="2">
    <source>
        <dbReference type="ARBA" id="ARBA00022475"/>
    </source>
</evidence>
<dbReference type="AlphaFoldDB" id="A0A8A7KA72"/>
<gene>
    <name evidence="7" type="ORF">GM661_10440</name>
</gene>
<dbReference type="KEGG" id="ifn:GM661_10440"/>
<comment type="subcellular location">
    <subcellularLocation>
        <location evidence="1">Cell membrane</location>
        <topology evidence="1">Multi-pass membrane protein</topology>
    </subcellularLocation>
</comment>
<dbReference type="RefSeq" id="WP_230866798.1">
    <property type="nucleotide sequence ID" value="NZ_CP046640.1"/>
</dbReference>
<dbReference type="GO" id="GO:0044341">
    <property type="term" value="P:sodium-dependent phosphate transport"/>
    <property type="evidence" value="ECO:0007669"/>
    <property type="project" value="InterPro"/>
</dbReference>
<dbReference type="GO" id="GO:0005886">
    <property type="term" value="C:plasma membrane"/>
    <property type="evidence" value="ECO:0007669"/>
    <property type="project" value="UniProtKB-SubCell"/>
</dbReference>